<organism evidence="1 2">
    <name type="scientific">Methylobacterium oryzae</name>
    <dbReference type="NCBI Taxonomy" id="334852"/>
    <lineage>
        <taxon>Bacteria</taxon>
        <taxon>Pseudomonadati</taxon>
        <taxon>Pseudomonadota</taxon>
        <taxon>Alphaproteobacteria</taxon>
        <taxon>Hyphomicrobiales</taxon>
        <taxon>Methylobacteriaceae</taxon>
        <taxon>Methylobacterium</taxon>
    </lineage>
</organism>
<reference evidence="1 2" key="1">
    <citation type="journal article" date="2012" name="Genet. Mol. Biol.">
        <title>Analysis of 16S rRNA and mxaF genes revealing insights into Methylobacterium niche-specific plant association.</title>
        <authorList>
            <person name="Dourado M.N."/>
            <person name="Andreote F.D."/>
            <person name="Dini-Andreote F."/>
            <person name="Conti R."/>
            <person name="Araujo J.M."/>
            <person name="Araujo W.L."/>
        </authorList>
    </citation>
    <scope>NUCLEOTIDE SEQUENCE [LARGE SCALE GENOMIC DNA]</scope>
    <source>
        <strain evidence="1 2">TC3-10</strain>
    </source>
</reference>
<gene>
    <name evidence="1" type="ORF">MOTC310_06200</name>
</gene>
<comment type="caution">
    <text evidence="1">The sequence shown here is derived from an EMBL/GenBank/DDBJ whole genome shotgun (WGS) entry which is preliminary data.</text>
</comment>
<proteinExistence type="predicted"/>
<dbReference type="InterPro" id="IPR029024">
    <property type="entry name" value="TerB-like"/>
</dbReference>
<dbReference type="SUPFAM" id="SSF158682">
    <property type="entry name" value="TerB-like"/>
    <property type="match status" value="1"/>
</dbReference>
<accession>A0ABU7TJX2</accession>
<name>A0ABU7TJX2_9HYPH</name>
<protein>
    <recommendedName>
        <fullName evidence="3">Tellurite resistance protein TerB</fullName>
    </recommendedName>
</protein>
<evidence type="ECO:0000313" key="2">
    <source>
        <dbReference type="Proteomes" id="UP001355206"/>
    </source>
</evidence>
<evidence type="ECO:0008006" key="3">
    <source>
        <dbReference type="Google" id="ProtNLM"/>
    </source>
</evidence>
<evidence type="ECO:0000313" key="1">
    <source>
        <dbReference type="EMBL" id="MEE7490089.1"/>
    </source>
</evidence>
<dbReference type="EMBL" id="MLCA01000001">
    <property type="protein sequence ID" value="MEE7490089.1"/>
    <property type="molecule type" value="Genomic_DNA"/>
</dbReference>
<keyword evidence="2" id="KW-1185">Reference proteome</keyword>
<sequence length="184" mass="20138">MPILLGLIGIIVAGLFWILRTHGTVKGLQAVNRDTKGLQRRAVSTFESLVGTPLQRVRDPRLAAVILMIQLVRTGSPLTASEKSQILDYMEKPLEVDRISATFERAWGYTQARLPFSQVADALAPLLRDALTPAERGELIVMLTQVAGAHSPPSELQREGIARLKRQLLAGEGRAPARERGETA</sequence>
<dbReference type="RefSeq" id="WP_331301163.1">
    <property type="nucleotide sequence ID" value="NZ_MLCA01000001.1"/>
</dbReference>
<dbReference type="Proteomes" id="UP001355206">
    <property type="component" value="Unassembled WGS sequence"/>
</dbReference>